<reference evidence="1" key="1">
    <citation type="submission" date="2015-03" db="EMBL/GenBank/DDBJ databases">
        <title>Wuchereria bancrofti Genome Sequencing Papua New Guinea Strain.</title>
        <authorList>
            <person name="Small S.T."/>
            <person name="Serre D."/>
            <person name="Zimmerman P.A."/>
        </authorList>
    </citation>
    <scope>NUCLEOTIDE SEQUENCE [LARGE SCALE GENOMIC DNA]</scope>
    <source>
        <strain evidence="1">pt0022</strain>
    </source>
</reference>
<reference evidence="2" key="3">
    <citation type="submission" date="2024-02" db="UniProtKB">
        <authorList>
            <consortium name="WormBaseParasite"/>
        </authorList>
    </citation>
    <scope>IDENTIFICATION</scope>
    <source>
        <strain evidence="2">pt0022</strain>
    </source>
</reference>
<sequence>MFEYHRSMICESRLYMSEYHIIEFHVYLFEYHRSMNCESRLYMSEYHTSTNCESRHVYLFEYHRSMNCESRLYMSEYHTSTNCESRLHQKWAIKLIPLKLSHILEN</sequence>
<accession>A0AAF5RTM4</accession>
<reference evidence="1" key="2">
    <citation type="journal article" date="2016" name="Mol. Ecol.">
        <title>Population genomics of the filarial nematode parasite Wuchereria bancrofti from mosquitoes.</title>
        <authorList>
            <person name="Small S.T."/>
            <person name="Reimer L.J."/>
            <person name="Tisch D.J."/>
            <person name="King C.L."/>
            <person name="Christensen B.M."/>
            <person name="Siba P.M."/>
            <person name="Kazura J.W."/>
            <person name="Serre D."/>
            <person name="Zimmerman P.A."/>
        </authorList>
    </citation>
    <scope>NUCLEOTIDE SEQUENCE</scope>
    <source>
        <strain evidence="1">pt0022</strain>
    </source>
</reference>
<protein>
    <submittedName>
        <fullName evidence="2">Uncharacterized protein</fullName>
    </submittedName>
</protein>
<dbReference type="Proteomes" id="UP000093561">
    <property type="component" value="Unassembled WGS sequence"/>
</dbReference>
<evidence type="ECO:0000313" key="1">
    <source>
        <dbReference type="Proteomes" id="UP000093561"/>
    </source>
</evidence>
<name>A0AAF5RTM4_WUCBA</name>
<proteinExistence type="predicted"/>
<evidence type="ECO:0000313" key="2">
    <source>
        <dbReference type="WBParaSite" id="mrna-Wban_01559"/>
    </source>
</evidence>
<organism evidence="1 2">
    <name type="scientific">Wuchereria bancrofti</name>
    <dbReference type="NCBI Taxonomy" id="6293"/>
    <lineage>
        <taxon>Eukaryota</taxon>
        <taxon>Metazoa</taxon>
        <taxon>Ecdysozoa</taxon>
        <taxon>Nematoda</taxon>
        <taxon>Chromadorea</taxon>
        <taxon>Rhabditida</taxon>
        <taxon>Spirurina</taxon>
        <taxon>Spiruromorpha</taxon>
        <taxon>Filarioidea</taxon>
        <taxon>Onchocercidae</taxon>
        <taxon>Wuchereria</taxon>
    </lineage>
</organism>
<dbReference type="WBParaSite" id="mrna-Wban_01559">
    <property type="protein sequence ID" value="mrna-Wban_01559"/>
    <property type="gene ID" value="Wban_01559"/>
</dbReference>
<dbReference type="AlphaFoldDB" id="A0AAF5RTM4"/>